<sequence length="346" mass="39091">MVMGNVSGKKKDEESAESSGIKNQEHGEEEYMEYGLFPDSMVQSPPHSSKAYHHSPLIFTPQVPIFPLQRPDEILMQNQSGNIVQKTMEYEDMPCENGIPTMITWSHGGHEVAIEGSWDGWKTKDFLQRTDKDFTVMKVLPSGVYHYRFIVDGQWRYAPDLPCEGDDTGNVFNVLDLQLKQVAEDKVTVLLPESRSCHHLMQLSLPVSRPNNKFCSFCPCALRDFQRAEKNSPSNDIIPEVLNNTNWSEAPPSPESSYSNAPFSSEDFNEKLPDLPPLLQQTPLDQPSSSAGSVETLQKPLPAVLNHLYIQKTRSSQSMVVLSSTHRFRTKYVTAVLYKSLKNLKK</sequence>
<comment type="similarity">
    <text evidence="1">Belongs to the 5'-AMP-activated protein kinase beta subunit family.</text>
</comment>
<dbReference type="InterPro" id="IPR014756">
    <property type="entry name" value="Ig_E-set"/>
</dbReference>
<dbReference type="InterPro" id="IPR013783">
    <property type="entry name" value="Ig-like_fold"/>
</dbReference>
<dbReference type="Proteomes" id="UP000824120">
    <property type="component" value="Chromosome 7"/>
</dbReference>
<dbReference type="InterPro" id="IPR037256">
    <property type="entry name" value="ASC_dom_sf"/>
</dbReference>
<name>A0A9J5Y9E6_SOLCO</name>
<dbReference type="Gene3D" id="6.20.250.60">
    <property type="match status" value="1"/>
</dbReference>
<dbReference type="OrthoDB" id="531008at2759"/>
<dbReference type="CDD" id="cd02859">
    <property type="entry name" value="E_set_AMPKbeta_like_N"/>
    <property type="match status" value="1"/>
</dbReference>
<dbReference type="SUPFAM" id="SSF160219">
    <property type="entry name" value="AMPKBI-like"/>
    <property type="match status" value="1"/>
</dbReference>
<organism evidence="4 5">
    <name type="scientific">Solanum commersonii</name>
    <name type="common">Commerson's wild potato</name>
    <name type="synonym">Commerson's nightshade</name>
    <dbReference type="NCBI Taxonomy" id="4109"/>
    <lineage>
        <taxon>Eukaryota</taxon>
        <taxon>Viridiplantae</taxon>
        <taxon>Streptophyta</taxon>
        <taxon>Embryophyta</taxon>
        <taxon>Tracheophyta</taxon>
        <taxon>Spermatophyta</taxon>
        <taxon>Magnoliopsida</taxon>
        <taxon>eudicotyledons</taxon>
        <taxon>Gunneridae</taxon>
        <taxon>Pentapetalae</taxon>
        <taxon>asterids</taxon>
        <taxon>lamiids</taxon>
        <taxon>Solanales</taxon>
        <taxon>Solanaceae</taxon>
        <taxon>Solanoideae</taxon>
        <taxon>Solaneae</taxon>
        <taxon>Solanum</taxon>
    </lineage>
</organism>
<dbReference type="SMART" id="SM01010">
    <property type="entry name" value="AMPKBI"/>
    <property type="match status" value="1"/>
</dbReference>
<dbReference type="PANTHER" id="PTHR46316">
    <property type="entry name" value="SNF1-RELATED PROTEIN KINASE REGULATORY SUBUNIT BETA-1"/>
    <property type="match status" value="1"/>
</dbReference>
<feature type="domain" description="Association with the SNF1 complex (ASC)" evidence="3">
    <location>
        <begin position="251"/>
        <end position="341"/>
    </location>
</feature>
<dbReference type="EMBL" id="JACXVP010000007">
    <property type="protein sequence ID" value="KAG5596535.1"/>
    <property type="molecule type" value="Genomic_DNA"/>
</dbReference>
<protein>
    <recommendedName>
        <fullName evidence="3">Association with the SNF1 complex (ASC) domain-containing protein</fullName>
    </recommendedName>
</protein>
<dbReference type="GO" id="GO:0009507">
    <property type="term" value="C:chloroplast"/>
    <property type="evidence" value="ECO:0007669"/>
    <property type="project" value="UniProtKB-ARBA"/>
</dbReference>
<feature type="region of interest" description="Disordered" evidence="2">
    <location>
        <begin position="1"/>
        <end position="28"/>
    </location>
</feature>
<gene>
    <name evidence="4" type="ORF">H5410_037767</name>
</gene>
<dbReference type="SUPFAM" id="SSF81296">
    <property type="entry name" value="E set domains"/>
    <property type="match status" value="1"/>
</dbReference>
<dbReference type="InterPro" id="IPR032640">
    <property type="entry name" value="AMPK1_CBM"/>
</dbReference>
<feature type="compositionally biased region" description="Low complexity" evidence="2">
    <location>
        <begin position="277"/>
        <end position="290"/>
    </location>
</feature>
<feature type="region of interest" description="Disordered" evidence="2">
    <location>
        <begin position="233"/>
        <end position="294"/>
    </location>
</feature>
<proteinExistence type="inferred from homology"/>
<evidence type="ECO:0000313" key="5">
    <source>
        <dbReference type="Proteomes" id="UP000824120"/>
    </source>
</evidence>
<evidence type="ECO:0000256" key="1">
    <source>
        <dbReference type="ARBA" id="ARBA00010926"/>
    </source>
</evidence>
<dbReference type="Pfam" id="PF04739">
    <property type="entry name" value="AMPKBI"/>
    <property type="match status" value="1"/>
</dbReference>
<evidence type="ECO:0000259" key="3">
    <source>
        <dbReference type="SMART" id="SM01010"/>
    </source>
</evidence>
<dbReference type="InterPro" id="IPR043554">
    <property type="entry name" value="KINB"/>
</dbReference>
<reference evidence="4 5" key="1">
    <citation type="submission" date="2020-09" db="EMBL/GenBank/DDBJ databases">
        <title>De no assembly of potato wild relative species, Solanum commersonii.</title>
        <authorList>
            <person name="Cho K."/>
        </authorList>
    </citation>
    <scope>NUCLEOTIDE SEQUENCE [LARGE SCALE GENOMIC DNA]</scope>
    <source>
        <strain evidence="4">LZ3.2</strain>
        <tissue evidence="4">Leaf</tissue>
    </source>
</reference>
<dbReference type="Pfam" id="PF16561">
    <property type="entry name" value="AMPK1_CBM"/>
    <property type="match status" value="1"/>
</dbReference>
<dbReference type="AlphaFoldDB" id="A0A9J5Y9E6"/>
<keyword evidence="5" id="KW-1185">Reference proteome</keyword>
<evidence type="ECO:0000313" key="4">
    <source>
        <dbReference type="EMBL" id="KAG5596535.1"/>
    </source>
</evidence>
<comment type="caution">
    <text evidence="4">The sequence shown here is derived from an EMBL/GenBank/DDBJ whole genome shotgun (WGS) entry which is preliminary data.</text>
</comment>
<dbReference type="Gene3D" id="2.60.40.10">
    <property type="entry name" value="Immunoglobulins"/>
    <property type="match status" value="1"/>
</dbReference>
<dbReference type="InterPro" id="IPR006828">
    <property type="entry name" value="ASC_dom"/>
</dbReference>
<accession>A0A9J5Y9E6</accession>
<evidence type="ECO:0000256" key="2">
    <source>
        <dbReference type="SAM" id="MobiDB-lite"/>
    </source>
</evidence>
<dbReference type="PANTHER" id="PTHR46316:SF8">
    <property type="entry name" value="SNF1-RELATED PROTEIN KINASE REGULATORY SUBUNIT BETA-2-LIKE ISOFORM X1"/>
    <property type="match status" value="1"/>
</dbReference>